<dbReference type="InterPro" id="IPR015424">
    <property type="entry name" value="PyrdxlP-dep_Trfase"/>
</dbReference>
<dbReference type="GO" id="GO:0019752">
    <property type="term" value="P:carboxylic acid metabolic process"/>
    <property type="evidence" value="ECO:0007669"/>
    <property type="project" value="InterPro"/>
</dbReference>
<dbReference type="Proteomes" id="UP000322214">
    <property type="component" value="Chromosome"/>
</dbReference>
<evidence type="ECO:0000256" key="1">
    <source>
        <dbReference type="ARBA" id="ARBA00001933"/>
    </source>
</evidence>
<evidence type="ECO:0000313" key="9">
    <source>
        <dbReference type="Proteomes" id="UP000322214"/>
    </source>
</evidence>
<dbReference type="KEGG" id="mff:MFFC18_27010"/>
<evidence type="ECO:0000313" key="8">
    <source>
        <dbReference type="EMBL" id="QEG22816.1"/>
    </source>
</evidence>
<evidence type="ECO:0000256" key="2">
    <source>
        <dbReference type="ARBA" id="ARBA00009533"/>
    </source>
</evidence>
<evidence type="ECO:0000256" key="3">
    <source>
        <dbReference type="ARBA" id="ARBA00022793"/>
    </source>
</evidence>
<keyword evidence="5 7" id="KW-0456">Lyase</keyword>
<protein>
    <submittedName>
        <fullName evidence="8">L-2,4-diaminobutyrate decarboxylase</fullName>
        <ecNumber evidence="8">4.1.1.86</ecNumber>
    </submittedName>
</protein>
<keyword evidence="3" id="KW-0210">Decarboxylase</keyword>
<dbReference type="AlphaFoldDB" id="A0A5B9PE18"/>
<evidence type="ECO:0000256" key="6">
    <source>
        <dbReference type="PIRSR" id="PIRSR602129-50"/>
    </source>
</evidence>
<dbReference type="InterPro" id="IPR010977">
    <property type="entry name" value="Aromatic_deC"/>
</dbReference>
<dbReference type="RefSeq" id="WP_075084285.1">
    <property type="nucleotide sequence ID" value="NZ_CP042912.1"/>
</dbReference>
<dbReference type="EC" id="4.1.1.86" evidence="8"/>
<dbReference type="OrthoDB" id="9803665at2"/>
<keyword evidence="4 6" id="KW-0663">Pyridoxal phosphate</keyword>
<sequence>MHHRLENDKNHIRQLLEKVTEQSAAYVASLDNRPTSIDIDAPDNSLDLPQDGVGAAATLALFNQRFEPHMVASSGPRYWGFVIGGTTPASLIGDWLASAYDQNTQTIDGQGDVSARVELETINLLLDLFHLPRDVFLGGFVTGATMSNFTCLGVARQWYGHQLGRDFAKDGVNQTLNILSATPHSSAIKALSMLGIGSRNIIQVESLPEDREAMDVADLRRKLNRLDGQPGVVIASAGTVNTVDFDDFMAIHQLKSEFSFWLHVDAAFGGFAACSDNHRHLLDGWEHADSITIDCHKWLNVPYDSAVFLVRQQHRNHQVATFQNSNAAYLGDPMQQFNYLNLLPENSRRFRALPAWFSLQAYGSDGYQEIVHRCIELAQHLSDQIERSEHFRLIGPTRLNNLCFTLKANFESDEAFESGVTKFLDELNSTGKVFMTPTRLGGISGIRCSLVNWTTDKKDVDLVFELMCSIAGG</sequence>
<reference evidence="8 9" key="1">
    <citation type="submission" date="2019-08" db="EMBL/GenBank/DDBJ databases">
        <title>Deep-cultivation of Planctomycetes and their phenomic and genomic characterization uncovers novel biology.</title>
        <authorList>
            <person name="Wiegand S."/>
            <person name="Jogler M."/>
            <person name="Boedeker C."/>
            <person name="Pinto D."/>
            <person name="Vollmers J."/>
            <person name="Rivas-Marin E."/>
            <person name="Kohn T."/>
            <person name="Peeters S.H."/>
            <person name="Heuer A."/>
            <person name="Rast P."/>
            <person name="Oberbeckmann S."/>
            <person name="Bunk B."/>
            <person name="Jeske O."/>
            <person name="Meyerdierks A."/>
            <person name="Storesund J.E."/>
            <person name="Kallscheuer N."/>
            <person name="Luecker S."/>
            <person name="Lage O.M."/>
            <person name="Pohl T."/>
            <person name="Merkel B.J."/>
            <person name="Hornburger P."/>
            <person name="Mueller R.-W."/>
            <person name="Bruemmer F."/>
            <person name="Labrenz M."/>
            <person name="Spormann A.M."/>
            <person name="Op den Camp H."/>
            <person name="Overmann J."/>
            <person name="Amann R."/>
            <person name="Jetten M.S.M."/>
            <person name="Mascher T."/>
            <person name="Medema M.H."/>
            <person name="Devos D.P."/>
            <person name="Kaster A.-K."/>
            <person name="Ovreas L."/>
            <person name="Rohde M."/>
            <person name="Galperin M.Y."/>
            <person name="Jogler C."/>
        </authorList>
    </citation>
    <scope>NUCLEOTIDE SEQUENCE [LARGE SCALE GENOMIC DNA]</scope>
    <source>
        <strain evidence="8 9">FC18</strain>
    </source>
</reference>
<dbReference type="PANTHER" id="PTHR11999:SF70">
    <property type="entry name" value="MIP05841P"/>
    <property type="match status" value="1"/>
</dbReference>
<evidence type="ECO:0000256" key="4">
    <source>
        <dbReference type="ARBA" id="ARBA00022898"/>
    </source>
</evidence>
<dbReference type="GO" id="GO:0030170">
    <property type="term" value="F:pyridoxal phosphate binding"/>
    <property type="evidence" value="ECO:0007669"/>
    <property type="project" value="InterPro"/>
</dbReference>
<proteinExistence type="inferred from homology"/>
<dbReference type="PRINTS" id="PR00800">
    <property type="entry name" value="YHDCRBOXLASE"/>
</dbReference>
<evidence type="ECO:0000256" key="7">
    <source>
        <dbReference type="RuleBase" id="RU000382"/>
    </source>
</evidence>
<dbReference type="InterPro" id="IPR002129">
    <property type="entry name" value="PyrdxlP-dep_de-COase"/>
</dbReference>
<evidence type="ECO:0000256" key="5">
    <source>
        <dbReference type="ARBA" id="ARBA00023239"/>
    </source>
</evidence>
<organism evidence="8 9">
    <name type="scientific">Mariniblastus fucicola</name>
    <dbReference type="NCBI Taxonomy" id="980251"/>
    <lineage>
        <taxon>Bacteria</taxon>
        <taxon>Pseudomonadati</taxon>
        <taxon>Planctomycetota</taxon>
        <taxon>Planctomycetia</taxon>
        <taxon>Pirellulales</taxon>
        <taxon>Pirellulaceae</taxon>
        <taxon>Mariniblastus</taxon>
    </lineage>
</organism>
<dbReference type="InterPro" id="IPR015421">
    <property type="entry name" value="PyrdxlP-dep_Trfase_major"/>
</dbReference>
<dbReference type="GO" id="GO:0006520">
    <property type="term" value="P:amino acid metabolic process"/>
    <property type="evidence" value="ECO:0007669"/>
    <property type="project" value="InterPro"/>
</dbReference>
<dbReference type="GO" id="GO:0033983">
    <property type="term" value="F:diaminobutyrate decarboxylase activity"/>
    <property type="evidence" value="ECO:0007669"/>
    <property type="project" value="UniProtKB-EC"/>
</dbReference>
<dbReference type="Gene3D" id="3.40.640.10">
    <property type="entry name" value="Type I PLP-dependent aspartate aminotransferase-like (Major domain)"/>
    <property type="match status" value="1"/>
</dbReference>
<name>A0A5B9PE18_9BACT</name>
<dbReference type="EMBL" id="CP042912">
    <property type="protein sequence ID" value="QEG22816.1"/>
    <property type="molecule type" value="Genomic_DNA"/>
</dbReference>
<dbReference type="STRING" id="980251.GCA_001642875_01490"/>
<dbReference type="Gene3D" id="3.90.1150.10">
    <property type="entry name" value="Aspartate Aminotransferase, domain 1"/>
    <property type="match status" value="1"/>
</dbReference>
<dbReference type="PANTHER" id="PTHR11999">
    <property type="entry name" value="GROUP II PYRIDOXAL-5-PHOSPHATE DECARBOXYLASE"/>
    <property type="match status" value="1"/>
</dbReference>
<dbReference type="Pfam" id="PF00282">
    <property type="entry name" value="Pyridoxal_deC"/>
    <property type="match status" value="1"/>
</dbReference>
<gene>
    <name evidence="8" type="primary">ddc</name>
    <name evidence="8" type="ORF">MFFC18_27010</name>
</gene>
<keyword evidence="9" id="KW-1185">Reference proteome</keyword>
<comment type="cofactor">
    <cofactor evidence="1 6 7">
        <name>pyridoxal 5'-phosphate</name>
        <dbReference type="ChEBI" id="CHEBI:597326"/>
    </cofactor>
</comment>
<feature type="modified residue" description="N6-(pyridoxal phosphate)lysine" evidence="6">
    <location>
        <position position="297"/>
    </location>
</feature>
<dbReference type="InterPro" id="IPR015422">
    <property type="entry name" value="PyrdxlP-dep_Trfase_small"/>
</dbReference>
<accession>A0A5B9PE18</accession>
<comment type="similarity">
    <text evidence="2 7">Belongs to the group II decarboxylase family.</text>
</comment>
<dbReference type="SUPFAM" id="SSF53383">
    <property type="entry name" value="PLP-dependent transferases"/>
    <property type="match status" value="1"/>
</dbReference>